<dbReference type="FunFam" id="3.30.420.40:FF:000121">
    <property type="entry name" value="Actin-related protein 8"/>
    <property type="match status" value="1"/>
</dbReference>
<evidence type="ECO:0000256" key="5">
    <source>
        <dbReference type="ARBA" id="ARBA00022763"/>
    </source>
</evidence>
<evidence type="ECO:0000256" key="12">
    <source>
        <dbReference type="ARBA" id="ARBA00025560"/>
    </source>
</evidence>
<dbReference type="Proteomes" id="UP001054837">
    <property type="component" value="Unassembled WGS sequence"/>
</dbReference>
<dbReference type="CDD" id="cd10206">
    <property type="entry name" value="ASKHA_NBD_Arp8-like"/>
    <property type="match status" value="1"/>
</dbReference>
<evidence type="ECO:0000256" key="11">
    <source>
        <dbReference type="ARBA" id="ARBA00023242"/>
    </source>
</evidence>
<keyword evidence="8" id="KW-0804">Transcription</keyword>
<accession>A0AAV4UYJ1</accession>
<protein>
    <recommendedName>
        <fullName evidence="3">Actin-related protein 8</fullName>
    </recommendedName>
</protein>
<dbReference type="SMART" id="SM00268">
    <property type="entry name" value="ACTIN"/>
    <property type="match status" value="1"/>
</dbReference>
<dbReference type="GO" id="GO:0005524">
    <property type="term" value="F:ATP binding"/>
    <property type="evidence" value="ECO:0007669"/>
    <property type="project" value="UniProtKB-KW"/>
</dbReference>
<dbReference type="InterPro" id="IPR004000">
    <property type="entry name" value="Actin"/>
</dbReference>
<dbReference type="PANTHER" id="PTHR11937">
    <property type="entry name" value="ACTIN"/>
    <property type="match status" value="1"/>
</dbReference>
<evidence type="ECO:0000256" key="3">
    <source>
        <dbReference type="ARBA" id="ARBA00021608"/>
    </source>
</evidence>
<sequence length="592" mass="66727">MAPIMAKKPAPSTPVLPDTLIEPIQPASVIVIHPGSMYLRFGRASEAFPRSIPHVIARRNKLGPVPIHKDPLLVPLISMSSELVASLNEIQNAISTVLGTCLTKEGRVRYSVSSSIVTEHNRIAKPQIVCGKSDMSWTKTDENQEFIIGDDVLHLNPADNFNIHWPIQRGQLNIHAGIGGSLSSVITDLETIWTSAFQKYLDIPPKELKSHRAVLVIPDAYKREHVREMVNLLLGRMGFMSCFVHLMRHCQQQVIKNINFQESVCATFGAGVSYACVVDVGDQKTTISCVEDGISHRKTRLTINYGGSDITRLFHWLQEKLSFPYPCSPELPLDAMMLQELKEKLCHVNLDVCGIQDRSFLVKRPGQPVIRYVIKIGDECLIAPLALFHPELLGITGTKKIRTQQRNEGIPDDPHDELYLMQTQRRGVKDTPEGPTEQSFTEDSHLNSSILEDDIDSTETPASISVKETEQELNCDQLLGIDQAIVQSIERCDCDELKMKMYSCILVVGGGMMFTGIHTWLRNRLQVQIPIMFRSEQFEIITRPKDMDPRVTVWKGAAIMSCLDTAQELWIKQKEWAKYNVKVLREKAPFTW</sequence>
<evidence type="ECO:0000256" key="4">
    <source>
        <dbReference type="ARBA" id="ARBA00022741"/>
    </source>
</evidence>
<evidence type="ECO:0000313" key="15">
    <source>
        <dbReference type="Proteomes" id="UP001054837"/>
    </source>
</evidence>
<dbReference type="SUPFAM" id="SSF53067">
    <property type="entry name" value="Actin-like ATPase domain"/>
    <property type="match status" value="2"/>
</dbReference>
<dbReference type="Gene3D" id="3.30.420.40">
    <property type="match status" value="2"/>
</dbReference>
<evidence type="ECO:0000256" key="8">
    <source>
        <dbReference type="ARBA" id="ARBA00023163"/>
    </source>
</evidence>
<keyword evidence="4" id="KW-0547">Nucleotide-binding</keyword>
<evidence type="ECO:0000256" key="10">
    <source>
        <dbReference type="ARBA" id="ARBA00023204"/>
    </source>
</evidence>
<evidence type="ECO:0000256" key="7">
    <source>
        <dbReference type="ARBA" id="ARBA00023015"/>
    </source>
</evidence>
<evidence type="ECO:0000256" key="6">
    <source>
        <dbReference type="ARBA" id="ARBA00022840"/>
    </source>
</evidence>
<keyword evidence="15" id="KW-1185">Reference proteome</keyword>
<dbReference type="GO" id="GO:0006310">
    <property type="term" value="P:DNA recombination"/>
    <property type="evidence" value="ECO:0007669"/>
    <property type="project" value="UniProtKB-KW"/>
</dbReference>
<keyword evidence="10" id="KW-0234">DNA repair</keyword>
<organism evidence="14 15">
    <name type="scientific">Caerostris darwini</name>
    <dbReference type="NCBI Taxonomy" id="1538125"/>
    <lineage>
        <taxon>Eukaryota</taxon>
        <taxon>Metazoa</taxon>
        <taxon>Ecdysozoa</taxon>
        <taxon>Arthropoda</taxon>
        <taxon>Chelicerata</taxon>
        <taxon>Arachnida</taxon>
        <taxon>Araneae</taxon>
        <taxon>Araneomorphae</taxon>
        <taxon>Entelegynae</taxon>
        <taxon>Araneoidea</taxon>
        <taxon>Araneidae</taxon>
        <taxon>Caerostris</taxon>
    </lineage>
</organism>
<comment type="subcellular location">
    <subcellularLocation>
        <location evidence="1">Nucleus</location>
    </subcellularLocation>
</comment>
<evidence type="ECO:0000313" key="14">
    <source>
        <dbReference type="EMBL" id="GIY62892.1"/>
    </source>
</evidence>
<comment type="caution">
    <text evidence="14">The sequence shown here is derived from an EMBL/GenBank/DDBJ whole genome shotgun (WGS) entry which is preliminary data.</text>
</comment>
<reference evidence="14 15" key="1">
    <citation type="submission" date="2021-06" db="EMBL/GenBank/DDBJ databases">
        <title>Caerostris darwini draft genome.</title>
        <authorList>
            <person name="Kono N."/>
            <person name="Arakawa K."/>
        </authorList>
    </citation>
    <scope>NUCLEOTIDE SEQUENCE [LARGE SCALE GENOMIC DNA]</scope>
</reference>
<dbReference type="AlphaFoldDB" id="A0AAV4UYJ1"/>
<gene>
    <name evidence="14" type="primary">Arp8</name>
    <name evidence="14" type="ORF">CDAR_122831</name>
</gene>
<dbReference type="FunFam" id="3.30.420.40:FF:000100">
    <property type="entry name" value="Actin-related protein 8"/>
    <property type="match status" value="1"/>
</dbReference>
<evidence type="ECO:0000256" key="13">
    <source>
        <dbReference type="SAM" id="MobiDB-lite"/>
    </source>
</evidence>
<keyword evidence="5" id="KW-0227">DNA damage</keyword>
<comment type="similarity">
    <text evidence="2">Belongs to the actin family. ARP8 subfamily.</text>
</comment>
<proteinExistence type="inferred from homology"/>
<dbReference type="GO" id="GO:0005634">
    <property type="term" value="C:nucleus"/>
    <property type="evidence" value="ECO:0007669"/>
    <property type="project" value="UniProtKB-SubCell"/>
</dbReference>
<evidence type="ECO:0000256" key="9">
    <source>
        <dbReference type="ARBA" id="ARBA00023172"/>
    </source>
</evidence>
<evidence type="ECO:0000256" key="2">
    <source>
        <dbReference type="ARBA" id="ARBA00007720"/>
    </source>
</evidence>
<dbReference type="InterPro" id="IPR043129">
    <property type="entry name" value="ATPase_NBD"/>
</dbReference>
<dbReference type="GO" id="GO:0006281">
    <property type="term" value="P:DNA repair"/>
    <property type="evidence" value="ECO:0007669"/>
    <property type="project" value="UniProtKB-KW"/>
</dbReference>
<dbReference type="Gene3D" id="3.90.640.10">
    <property type="entry name" value="Actin, Chain A, domain 4"/>
    <property type="match status" value="1"/>
</dbReference>
<keyword evidence="6" id="KW-0067">ATP-binding</keyword>
<comment type="function">
    <text evidence="12">Plays an important role in the functional organization of mitotic chromosomes. Exhibits low basal ATPase activity, and unable to polymerize.</text>
</comment>
<feature type="compositionally biased region" description="Polar residues" evidence="13">
    <location>
        <begin position="436"/>
        <end position="448"/>
    </location>
</feature>
<dbReference type="EMBL" id="BPLQ01012142">
    <property type="protein sequence ID" value="GIY62892.1"/>
    <property type="molecule type" value="Genomic_DNA"/>
</dbReference>
<keyword evidence="7" id="KW-0805">Transcription regulation</keyword>
<feature type="region of interest" description="Disordered" evidence="13">
    <location>
        <begin position="426"/>
        <end position="448"/>
    </location>
</feature>
<keyword evidence="11" id="KW-0539">Nucleus</keyword>
<name>A0AAV4UYJ1_9ARAC</name>
<keyword evidence="9" id="KW-0233">DNA recombination</keyword>
<evidence type="ECO:0000256" key="1">
    <source>
        <dbReference type="ARBA" id="ARBA00004123"/>
    </source>
</evidence>
<dbReference type="Pfam" id="PF00022">
    <property type="entry name" value="Actin"/>
    <property type="match status" value="2"/>
</dbReference>